<dbReference type="PaxDb" id="121845-A0A3Q0JLF0"/>
<evidence type="ECO:0000313" key="2">
    <source>
        <dbReference type="RefSeq" id="XP_026687675.1"/>
    </source>
</evidence>
<dbReference type="AlphaFoldDB" id="A0A3Q0JLF0"/>
<dbReference type="KEGG" id="dci:103520827"/>
<protein>
    <submittedName>
        <fullName evidence="2">Uncharacterized protein LOC103520827</fullName>
    </submittedName>
</protein>
<organism evidence="1 2">
    <name type="scientific">Diaphorina citri</name>
    <name type="common">Asian citrus psyllid</name>
    <dbReference type="NCBI Taxonomy" id="121845"/>
    <lineage>
        <taxon>Eukaryota</taxon>
        <taxon>Metazoa</taxon>
        <taxon>Ecdysozoa</taxon>
        <taxon>Arthropoda</taxon>
        <taxon>Hexapoda</taxon>
        <taxon>Insecta</taxon>
        <taxon>Pterygota</taxon>
        <taxon>Neoptera</taxon>
        <taxon>Paraneoptera</taxon>
        <taxon>Hemiptera</taxon>
        <taxon>Sternorrhyncha</taxon>
        <taxon>Psylloidea</taxon>
        <taxon>Psyllidae</taxon>
        <taxon>Diaphorininae</taxon>
        <taxon>Diaphorina</taxon>
    </lineage>
</organism>
<gene>
    <name evidence="2" type="primary">LOC103520827</name>
</gene>
<dbReference type="Proteomes" id="UP000079169">
    <property type="component" value="Unplaced"/>
</dbReference>
<sequence length="155" mass="18067">MDILVEVQIEQPRPKHSHQYREKQTEERIEYGEVMIKQGEEFETVEMNLDVGEEWKQTKLIVTLGLLGLLDRRLQGVHEIEPVLKNIDQFQVILQEVTRRLAEYHAECRVHLIHIHMTMESAMREKGFHDIGSVHILCELCDGNISSGRVGRDRG</sequence>
<reference evidence="2" key="1">
    <citation type="submission" date="2025-08" db="UniProtKB">
        <authorList>
            <consortium name="RefSeq"/>
        </authorList>
    </citation>
    <scope>IDENTIFICATION</scope>
</reference>
<keyword evidence="1" id="KW-1185">Reference proteome</keyword>
<proteinExistence type="predicted"/>
<name>A0A3Q0JLF0_DIACI</name>
<dbReference type="GeneID" id="103520827"/>
<evidence type="ECO:0000313" key="1">
    <source>
        <dbReference type="Proteomes" id="UP000079169"/>
    </source>
</evidence>
<dbReference type="RefSeq" id="XP_026687675.1">
    <property type="nucleotide sequence ID" value="XM_026831874.1"/>
</dbReference>
<accession>A0A3Q0JLF0</accession>